<dbReference type="Gene3D" id="3.30.540.10">
    <property type="entry name" value="Fructose-1,6-Bisphosphatase, subunit A, domain 1"/>
    <property type="match status" value="1"/>
</dbReference>
<reference evidence="13 14" key="1">
    <citation type="submission" date="2023-04" db="EMBL/GenBank/DDBJ databases">
        <title>Spirochaete genome identified in red abalone sample constitutes a novel genus.</title>
        <authorList>
            <person name="Sharma S.P."/>
            <person name="Purcell C.M."/>
            <person name="Hyde J.R."/>
            <person name="Severin A.J."/>
        </authorList>
    </citation>
    <scope>NUCLEOTIDE SEQUENCE [LARGE SCALE GENOMIC DNA]</scope>
    <source>
        <strain evidence="13 14">SP-2023</strain>
    </source>
</reference>
<feature type="domain" description="Fructose-1-6-bisphosphatase class I N-terminal" evidence="11">
    <location>
        <begin position="14"/>
        <end position="208"/>
    </location>
</feature>
<evidence type="ECO:0000256" key="8">
    <source>
        <dbReference type="ARBA" id="ARBA00023277"/>
    </source>
</evidence>
<evidence type="ECO:0000256" key="3">
    <source>
        <dbReference type="ARBA" id="ARBA00010941"/>
    </source>
</evidence>
<feature type="binding site" evidence="9">
    <location>
        <begin position="126"/>
        <end position="129"/>
    </location>
    <ligand>
        <name>substrate</name>
    </ligand>
</feature>
<dbReference type="SUPFAM" id="SSF56655">
    <property type="entry name" value="Carbohydrate phosphatase"/>
    <property type="match status" value="1"/>
</dbReference>
<keyword evidence="8 9" id="KW-0119">Carbohydrate metabolism</keyword>
<comment type="subunit">
    <text evidence="9">Homotetramer.</text>
</comment>
<dbReference type="EC" id="3.1.3.11" evidence="9"/>
<evidence type="ECO:0000256" key="6">
    <source>
        <dbReference type="ARBA" id="ARBA00022801"/>
    </source>
</evidence>
<feature type="binding site" evidence="9">
    <location>
        <position position="222"/>
    </location>
    <ligand>
        <name>substrate</name>
    </ligand>
</feature>
<dbReference type="Pfam" id="PF18913">
    <property type="entry name" value="FBPase_C"/>
    <property type="match status" value="1"/>
</dbReference>
<proteinExistence type="inferred from homology"/>
<dbReference type="PANTHER" id="PTHR11556:SF35">
    <property type="entry name" value="SEDOHEPTULOSE-1,7-BISPHOSPHATASE, CHLOROPLASTIC"/>
    <property type="match status" value="1"/>
</dbReference>
<evidence type="ECO:0000313" key="14">
    <source>
        <dbReference type="Proteomes" id="UP001228690"/>
    </source>
</evidence>
<evidence type="ECO:0000259" key="11">
    <source>
        <dbReference type="Pfam" id="PF00316"/>
    </source>
</evidence>
<evidence type="ECO:0000256" key="1">
    <source>
        <dbReference type="ARBA" id="ARBA00001273"/>
    </source>
</evidence>
<dbReference type="HAMAP" id="MF_01855">
    <property type="entry name" value="FBPase_class1"/>
    <property type="match status" value="1"/>
</dbReference>
<dbReference type="Proteomes" id="UP001228690">
    <property type="component" value="Chromosome"/>
</dbReference>
<sequence length="368" mass="41052">MKNNFTMSNWELPTLAQYLIEERRRYPESIGELNSLLLDIGCACKVISKMLGYMSLCTELSDVSTEINVQGESQKALDVLSNETFIEATQRSGNLVAIVSEEMEEPYVIPKNLAQGKYLLVHDPLDGSSNIDVNAGVGSIFSVFRAPEDVIEGRRPVSKEDFLQPGKQQIAAGYAIYGPSTMLVLTVGRGVHGFTLEPYTGEFRLTHPNMQVHKATNEFAINASNSRFWEAPVKRYIDECLSGSLGPRGKDFNMRWVASMVAEAHRILIRGGVFMYPRDSKNPEKQGRLRLLYEASPIAMLMENAGGMCSTGYGPIHDVEPEQVHQRIGVIFGSAEEVSLIESYHHNTEDQSSYEESPLFAVRGLFRK</sequence>
<dbReference type="InterPro" id="IPR000146">
    <property type="entry name" value="FBPase_class-1"/>
</dbReference>
<feature type="binding site" evidence="9">
    <location>
        <position position="123"/>
    </location>
    <ligand>
        <name>Mg(2+)</name>
        <dbReference type="ChEBI" id="CHEBI:18420"/>
        <label>2</label>
    </ligand>
</feature>
<feature type="binding site" evidence="9">
    <location>
        <position position="101"/>
    </location>
    <ligand>
        <name>Mg(2+)</name>
        <dbReference type="ChEBI" id="CHEBI:18420"/>
        <label>1</label>
    </ligand>
</feature>
<dbReference type="PANTHER" id="PTHR11556">
    <property type="entry name" value="FRUCTOSE-1,6-BISPHOSPHATASE-RELATED"/>
    <property type="match status" value="1"/>
</dbReference>
<comment type="caution">
    <text evidence="9">Lacks conserved residue(s) required for the propagation of feature annotation.</text>
</comment>
<gene>
    <name evidence="9" type="primary">fbp</name>
    <name evidence="13" type="ORF">P0082_03155</name>
</gene>
<keyword evidence="14" id="KW-1185">Reference proteome</keyword>
<dbReference type="PIRSF" id="PIRSF000904">
    <property type="entry name" value="FBPtase_SBPase"/>
    <property type="match status" value="1"/>
</dbReference>
<name>A0ABY8MIX5_9SPIO</name>
<comment type="catalytic activity">
    <reaction evidence="1 9">
        <text>beta-D-fructose 1,6-bisphosphate + H2O = beta-D-fructose 6-phosphate + phosphate</text>
        <dbReference type="Rhea" id="RHEA:11064"/>
        <dbReference type="ChEBI" id="CHEBI:15377"/>
        <dbReference type="ChEBI" id="CHEBI:32966"/>
        <dbReference type="ChEBI" id="CHEBI:43474"/>
        <dbReference type="ChEBI" id="CHEBI:57634"/>
        <dbReference type="EC" id="3.1.3.11"/>
    </reaction>
</comment>
<evidence type="ECO:0000256" key="4">
    <source>
        <dbReference type="ARBA" id="ARBA00022490"/>
    </source>
</evidence>
<dbReference type="InterPro" id="IPR044015">
    <property type="entry name" value="FBPase_C_dom"/>
</dbReference>
<dbReference type="GO" id="GO:0042132">
    <property type="term" value="F:fructose 1,6-bisphosphate 1-phosphatase activity"/>
    <property type="evidence" value="ECO:0007669"/>
    <property type="project" value="UniProtKB-EC"/>
</dbReference>
<comment type="pathway">
    <text evidence="2">Carbohydrate biosynthesis; Calvin cycle.</text>
</comment>
<evidence type="ECO:0000259" key="12">
    <source>
        <dbReference type="Pfam" id="PF18913"/>
    </source>
</evidence>
<keyword evidence="6 9" id="KW-0378">Hydrolase</keyword>
<dbReference type="RefSeq" id="WP_326928066.1">
    <property type="nucleotide sequence ID" value="NZ_CP123443.1"/>
</dbReference>
<feature type="binding site" evidence="9">
    <location>
        <position position="294"/>
    </location>
    <ligand>
        <name>Mg(2+)</name>
        <dbReference type="ChEBI" id="CHEBI:18420"/>
        <label>2</label>
    </ligand>
</feature>
<dbReference type="Pfam" id="PF00316">
    <property type="entry name" value="FBPase"/>
    <property type="match status" value="1"/>
</dbReference>
<dbReference type="PRINTS" id="PR00115">
    <property type="entry name" value="F16BPHPHTASE"/>
</dbReference>
<comment type="subcellular location">
    <subcellularLocation>
        <location evidence="9">Cytoplasm</location>
    </subcellularLocation>
</comment>
<dbReference type="NCBIfam" id="NF006780">
    <property type="entry name" value="PRK09293.1-4"/>
    <property type="match status" value="1"/>
</dbReference>
<feature type="binding site" evidence="9">
    <location>
        <position position="123"/>
    </location>
    <ligand>
        <name>Mg(2+)</name>
        <dbReference type="ChEBI" id="CHEBI:18420"/>
        <label>1</label>
    </ligand>
</feature>
<evidence type="ECO:0000256" key="9">
    <source>
        <dbReference type="HAMAP-Rule" id="MF_01855"/>
    </source>
</evidence>
<protein>
    <recommendedName>
        <fullName evidence="9">Fructose-1,6-bisphosphatase class 1</fullName>
        <shortName evidence="9">FBPase class 1</shortName>
        <ecNumber evidence="9">3.1.3.11</ecNumber>
    </recommendedName>
    <alternativeName>
        <fullName evidence="9">D-fructose-1,6-bisphosphate 1-phosphohydrolase class 1</fullName>
    </alternativeName>
</protein>
<feature type="binding site" evidence="9">
    <location>
        <position position="126"/>
    </location>
    <ligand>
        <name>Mg(2+)</name>
        <dbReference type="ChEBI" id="CHEBI:18420"/>
        <label>2</label>
    </ligand>
</feature>
<organism evidence="13 14">
    <name type="scientific">Candidatus Haliotispira prima</name>
    <dbReference type="NCBI Taxonomy" id="3034016"/>
    <lineage>
        <taxon>Bacteria</taxon>
        <taxon>Pseudomonadati</taxon>
        <taxon>Spirochaetota</taxon>
        <taxon>Spirochaetia</taxon>
        <taxon>Spirochaetales</taxon>
        <taxon>Spirochaetaceae</taxon>
        <taxon>Candidatus Haliotispira</taxon>
    </lineage>
</organism>
<keyword evidence="5 9" id="KW-0479">Metal-binding</keyword>
<dbReference type="EMBL" id="CP123443">
    <property type="protein sequence ID" value="WGK69871.1"/>
    <property type="molecule type" value="Genomic_DNA"/>
</dbReference>
<evidence type="ECO:0000256" key="10">
    <source>
        <dbReference type="RuleBase" id="RU000508"/>
    </source>
</evidence>
<evidence type="ECO:0000256" key="5">
    <source>
        <dbReference type="ARBA" id="ARBA00022723"/>
    </source>
</evidence>
<evidence type="ECO:0000256" key="2">
    <source>
        <dbReference type="ARBA" id="ARBA00005215"/>
    </source>
</evidence>
<feature type="binding site" evidence="9">
    <location>
        <position position="125"/>
    </location>
    <ligand>
        <name>Mg(2+)</name>
        <dbReference type="ChEBI" id="CHEBI:18420"/>
        <label>1</label>
    </ligand>
</feature>
<dbReference type="InterPro" id="IPR033391">
    <property type="entry name" value="FBPase_N"/>
</dbReference>
<comment type="similarity">
    <text evidence="3 9 10">Belongs to the FBPase class 1 family.</text>
</comment>
<comment type="cofactor">
    <cofactor evidence="9">
        <name>Mg(2+)</name>
        <dbReference type="ChEBI" id="CHEBI:18420"/>
    </cofactor>
    <text evidence="9">Binds 2 magnesium ions per subunit.</text>
</comment>
<keyword evidence="7 9" id="KW-0460">Magnesium</keyword>
<dbReference type="InterPro" id="IPR020548">
    <property type="entry name" value="Fructose_bisphosphatase_AS"/>
</dbReference>
<dbReference type="PROSITE" id="PS00124">
    <property type="entry name" value="FBPASE"/>
    <property type="match status" value="1"/>
</dbReference>
<dbReference type="CDD" id="cd00354">
    <property type="entry name" value="FBPase"/>
    <property type="match status" value="1"/>
</dbReference>
<dbReference type="InterPro" id="IPR028343">
    <property type="entry name" value="FBPtase"/>
</dbReference>
<keyword evidence="4 9" id="KW-0963">Cytoplasm</keyword>
<dbReference type="PIRSF" id="PIRSF500210">
    <property type="entry name" value="FBPtase"/>
    <property type="match status" value="1"/>
</dbReference>
<dbReference type="NCBIfam" id="NF006779">
    <property type="entry name" value="PRK09293.1-3"/>
    <property type="match status" value="1"/>
</dbReference>
<evidence type="ECO:0000313" key="13">
    <source>
        <dbReference type="EMBL" id="WGK69871.1"/>
    </source>
</evidence>
<feature type="domain" description="Fructose-1-6-bisphosphatase class 1 C-terminal" evidence="12">
    <location>
        <begin position="214"/>
        <end position="345"/>
    </location>
</feature>
<evidence type="ECO:0000256" key="7">
    <source>
        <dbReference type="ARBA" id="ARBA00022842"/>
    </source>
</evidence>
<dbReference type="Gene3D" id="3.40.190.80">
    <property type="match status" value="1"/>
</dbReference>
<accession>A0ABY8MIX5</accession>